<protein>
    <submittedName>
        <fullName evidence="2">Uncharacterized protein DUF4268</fullName>
    </submittedName>
</protein>
<reference evidence="2 3" key="1">
    <citation type="submission" date="2019-03" db="EMBL/GenBank/DDBJ databases">
        <title>Genomic Encyclopedia of Type Strains, Phase IV (KMG-IV): sequencing the most valuable type-strain genomes for metagenomic binning, comparative biology and taxonomic classification.</title>
        <authorList>
            <person name="Goeker M."/>
        </authorList>
    </citation>
    <scope>NUCLEOTIDE SEQUENCE [LARGE SCALE GENOMIC DNA]</scope>
    <source>
        <strain evidence="2 3">DSM 22362</strain>
    </source>
</reference>
<name>A0A4R3W1B7_9SPHI</name>
<comment type="caution">
    <text evidence="2">The sequence shown here is derived from an EMBL/GenBank/DDBJ whole genome shotgun (WGS) entry which is preliminary data.</text>
</comment>
<sequence>MTAKVCPILYFCQKKVLYSKEEAKRLKENFWTTFGQYMSVVPSADYEKVNWVNYKTGIKTLYFRLEATNKTASIYIEITHPDDAIRQLMFDQFKELKNVFSSTVAEDWEWDEVYYDENGKKTARISTSIAKISVFNKEHWPNLISFFKPRIIALDEFWSMAKYSFDIFK</sequence>
<evidence type="ECO:0000313" key="3">
    <source>
        <dbReference type="Proteomes" id="UP000295197"/>
    </source>
</evidence>
<feature type="domain" description="DUF4268" evidence="1">
    <location>
        <begin position="26"/>
        <end position="159"/>
    </location>
</feature>
<dbReference type="Pfam" id="PF14088">
    <property type="entry name" value="DUF4268"/>
    <property type="match status" value="1"/>
</dbReference>
<dbReference type="EMBL" id="SMBZ01000003">
    <property type="protein sequence ID" value="TCV19934.1"/>
    <property type="molecule type" value="Genomic_DNA"/>
</dbReference>
<dbReference type="Proteomes" id="UP000295197">
    <property type="component" value="Unassembled WGS sequence"/>
</dbReference>
<accession>A0A4R3W1B7</accession>
<evidence type="ECO:0000259" key="1">
    <source>
        <dbReference type="Pfam" id="PF14088"/>
    </source>
</evidence>
<dbReference type="InterPro" id="IPR025364">
    <property type="entry name" value="DUF4268"/>
</dbReference>
<proteinExistence type="predicted"/>
<gene>
    <name evidence="2" type="ORF">EDC17_100333</name>
</gene>
<keyword evidence="3" id="KW-1185">Reference proteome</keyword>
<evidence type="ECO:0000313" key="2">
    <source>
        <dbReference type="EMBL" id="TCV19934.1"/>
    </source>
</evidence>
<organism evidence="2 3">
    <name type="scientific">Sphingobacterium alimentarium</name>
    <dbReference type="NCBI Taxonomy" id="797292"/>
    <lineage>
        <taxon>Bacteria</taxon>
        <taxon>Pseudomonadati</taxon>
        <taxon>Bacteroidota</taxon>
        <taxon>Sphingobacteriia</taxon>
        <taxon>Sphingobacteriales</taxon>
        <taxon>Sphingobacteriaceae</taxon>
        <taxon>Sphingobacterium</taxon>
    </lineage>
</organism>
<dbReference type="AlphaFoldDB" id="A0A4R3W1B7"/>